<reference evidence="2 3" key="1">
    <citation type="submission" date="2019-06" db="EMBL/GenBank/DDBJ databases">
        <title>Sequencing the genomes of 1000 actinobacteria strains.</title>
        <authorList>
            <person name="Klenk H.-P."/>
        </authorList>
    </citation>
    <scope>NUCLEOTIDE SEQUENCE [LARGE SCALE GENOMIC DNA]</scope>
    <source>
        <strain evidence="2 3">DSM 46837</strain>
    </source>
</reference>
<evidence type="ECO:0000256" key="1">
    <source>
        <dbReference type="SAM" id="Phobius"/>
    </source>
</evidence>
<accession>A0A543PBP0</accession>
<keyword evidence="1" id="KW-1133">Transmembrane helix</keyword>
<sequence length="563" mass="56704">MQQEMPAHRFVPAPTGRRSLRPAVGVGTLSVAVLASLALPAAVAAAEEPAGTTVVGELVQAWPEPARHTAAAEAPLSWIETPAGDSVRVPTPDVADLVPGSTVSVTLGEQVADDGSEAGAVPAREVLGSDVVAPAENPPAPAPAPRTGLTNEVTVVLVAPGGVADDGTAVEDVAAVVDGAVADFWSEQTDGAISLGVTSTHEWIDTVAGCSDAALLWKEAASAVGFTPGPGRHLLLYLPTGAPGCAYALAEVGAGPGAGGRVYVTDLSSSVMAHEFGHNFGLGHSSAEQCDGVVEGGSCRSAAYRDYYDVMGVSWVQTGTLNVVQAARLGVLPEAQQQTLTVWDDATTATVSPLSRRTGTRGLRLTDAEGTDYWLEYRTPTGRDAWLTSANRFGLESGVLLRRAGGLPDTSVLLDGTPSASGDWDGDYRVALPVGVAVPLSGGDFSVVVQSLSADGAVVSVTPTAPAVAVAPAPATPTAPEVGGPMSGRSAPAAQTSAVTVHGPVASRAPEYVRVTGRTAPALDPASGSARGSGPLIAAGGALLAGAALLVVRRLRAAAPRPR</sequence>
<name>A0A543PBP0_9ACTN</name>
<dbReference type="EMBL" id="VFQE01000001">
    <property type="protein sequence ID" value="TQN41485.1"/>
    <property type="molecule type" value="Genomic_DNA"/>
</dbReference>
<keyword evidence="1" id="KW-0472">Membrane</keyword>
<feature type="transmembrane region" description="Helical" evidence="1">
    <location>
        <begin position="536"/>
        <end position="555"/>
    </location>
</feature>
<evidence type="ECO:0000313" key="3">
    <source>
        <dbReference type="Proteomes" id="UP000319865"/>
    </source>
</evidence>
<organism evidence="2 3">
    <name type="scientific">Blastococcus colisei</name>
    <dbReference type="NCBI Taxonomy" id="1564162"/>
    <lineage>
        <taxon>Bacteria</taxon>
        <taxon>Bacillati</taxon>
        <taxon>Actinomycetota</taxon>
        <taxon>Actinomycetes</taxon>
        <taxon>Geodermatophilales</taxon>
        <taxon>Geodermatophilaceae</taxon>
        <taxon>Blastococcus</taxon>
    </lineage>
</organism>
<proteinExistence type="predicted"/>
<dbReference type="SUPFAM" id="SSF55486">
    <property type="entry name" value="Metalloproteases ('zincins'), catalytic domain"/>
    <property type="match status" value="1"/>
</dbReference>
<keyword evidence="1" id="KW-0812">Transmembrane</keyword>
<keyword evidence="3" id="KW-1185">Reference proteome</keyword>
<gene>
    <name evidence="2" type="ORF">FHU33_0853</name>
</gene>
<dbReference type="Proteomes" id="UP000319865">
    <property type="component" value="Unassembled WGS sequence"/>
</dbReference>
<dbReference type="InterPro" id="IPR024079">
    <property type="entry name" value="MetalloPept_cat_dom_sf"/>
</dbReference>
<dbReference type="AlphaFoldDB" id="A0A543PBP0"/>
<dbReference type="Gene3D" id="3.40.390.10">
    <property type="entry name" value="Collagenase (Catalytic Domain)"/>
    <property type="match status" value="1"/>
</dbReference>
<dbReference type="GO" id="GO:0008237">
    <property type="term" value="F:metallopeptidase activity"/>
    <property type="evidence" value="ECO:0007669"/>
    <property type="project" value="InterPro"/>
</dbReference>
<comment type="caution">
    <text evidence="2">The sequence shown here is derived from an EMBL/GenBank/DDBJ whole genome shotgun (WGS) entry which is preliminary data.</text>
</comment>
<protein>
    <submittedName>
        <fullName evidence="2">Reprolysin-like metallo-peptidase family M12B</fullName>
    </submittedName>
</protein>
<evidence type="ECO:0000313" key="2">
    <source>
        <dbReference type="EMBL" id="TQN41485.1"/>
    </source>
</evidence>